<gene>
    <name evidence="1" type="ORF">SO3561_06289</name>
</gene>
<keyword evidence="2" id="KW-1185">Reference proteome</keyword>
<dbReference type="AlphaFoldDB" id="A0A250VKX4"/>
<proteinExistence type="predicted"/>
<dbReference type="EMBL" id="BDQI01000015">
    <property type="protein sequence ID" value="GAX54736.1"/>
    <property type="molecule type" value="Genomic_DNA"/>
</dbReference>
<evidence type="ECO:0000313" key="2">
    <source>
        <dbReference type="Proteomes" id="UP000217446"/>
    </source>
</evidence>
<evidence type="ECO:0000313" key="1">
    <source>
        <dbReference type="EMBL" id="GAX54736.1"/>
    </source>
</evidence>
<name>A0A250VKX4_STROL</name>
<dbReference type="Proteomes" id="UP000217446">
    <property type="component" value="Unassembled WGS sequence"/>
</dbReference>
<sequence>MSTITPTYTAVLCTFPECSKPVRARALCMGHYAQQSKGKPLTPLRTTKPSTTGCAFPGCRAPHWGHGLCRPHNKEKARGTSSLVPPGAPYRIQQQSKGRWFTIGYGEDSVSAHRTLNRCRASNPATGFRLILSPAV</sequence>
<protein>
    <submittedName>
        <fullName evidence="1">Uncharacterized protein</fullName>
    </submittedName>
</protein>
<comment type="caution">
    <text evidence="1">The sequence shown here is derived from an EMBL/GenBank/DDBJ whole genome shotgun (WGS) entry which is preliminary data.</text>
</comment>
<organism evidence="1 2">
    <name type="scientific">Streptomyces olivochromogenes</name>
    <dbReference type="NCBI Taxonomy" id="1963"/>
    <lineage>
        <taxon>Bacteria</taxon>
        <taxon>Bacillati</taxon>
        <taxon>Actinomycetota</taxon>
        <taxon>Actinomycetes</taxon>
        <taxon>Kitasatosporales</taxon>
        <taxon>Streptomycetaceae</taxon>
        <taxon>Streptomyces</taxon>
    </lineage>
</organism>
<reference evidence="2" key="1">
    <citation type="submission" date="2017-05" db="EMBL/GenBank/DDBJ databases">
        <title>Streptomyces olivochromogenes NBRC 3561 whole genome shotgun sequence.</title>
        <authorList>
            <person name="Dohra H."/>
            <person name="Kodani S."/>
        </authorList>
    </citation>
    <scope>NUCLEOTIDE SEQUENCE [LARGE SCALE GENOMIC DNA]</scope>
    <source>
        <strain evidence="2">NBRC 3561</strain>
    </source>
</reference>
<accession>A0A250VKX4</accession>